<dbReference type="AlphaFoldDB" id="A0A2N5RYA4"/>
<dbReference type="Proteomes" id="UP000235388">
    <property type="component" value="Unassembled WGS sequence"/>
</dbReference>
<evidence type="ECO:0000313" key="1">
    <source>
        <dbReference type="EMBL" id="PLW05986.1"/>
    </source>
</evidence>
<comment type="caution">
    <text evidence="1">The sequence shown here is derived from an EMBL/GenBank/DDBJ whole genome shotgun (WGS) entry which is preliminary data.</text>
</comment>
<sequence length="57" mass="6633">MRVLRTLIRVLWCPYEGYQSTLIRVLGTLIRVPNTLIRVLGTLIRVPGTLIRVLRYP</sequence>
<keyword evidence="2" id="KW-1185">Reference proteome</keyword>
<accession>A0A2N5RYA4</accession>
<name>A0A2N5RYA4_9BASI</name>
<dbReference type="EMBL" id="PGCJ01001365">
    <property type="protein sequence ID" value="PLW05986.1"/>
    <property type="molecule type" value="Genomic_DNA"/>
</dbReference>
<gene>
    <name evidence="1" type="ORF">PCANC_28373</name>
</gene>
<protein>
    <submittedName>
        <fullName evidence="1">Uncharacterized protein</fullName>
    </submittedName>
</protein>
<organism evidence="1 2">
    <name type="scientific">Puccinia coronata f. sp. avenae</name>
    <dbReference type="NCBI Taxonomy" id="200324"/>
    <lineage>
        <taxon>Eukaryota</taxon>
        <taxon>Fungi</taxon>
        <taxon>Dikarya</taxon>
        <taxon>Basidiomycota</taxon>
        <taxon>Pucciniomycotina</taxon>
        <taxon>Pucciniomycetes</taxon>
        <taxon>Pucciniales</taxon>
        <taxon>Pucciniaceae</taxon>
        <taxon>Puccinia</taxon>
    </lineage>
</organism>
<evidence type="ECO:0000313" key="2">
    <source>
        <dbReference type="Proteomes" id="UP000235388"/>
    </source>
</evidence>
<reference evidence="1 2" key="1">
    <citation type="submission" date="2017-11" db="EMBL/GenBank/DDBJ databases">
        <title>De novo assembly and phasing of dikaryotic genomes from two isolates of Puccinia coronata f. sp. avenae, the causal agent of oat crown rust.</title>
        <authorList>
            <person name="Miller M.E."/>
            <person name="Zhang Y."/>
            <person name="Omidvar V."/>
            <person name="Sperschneider J."/>
            <person name="Schwessinger B."/>
            <person name="Raley C."/>
            <person name="Palmer J.M."/>
            <person name="Garnica D."/>
            <person name="Upadhyaya N."/>
            <person name="Rathjen J."/>
            <person name="Taylor J.M."/>
            <person name="Park R.F."/>
            <person name="Dodds P.N."/>
            <person name="Hirsch C.D."/>
            <person name="Kianian S.F."/>
            <person name="Figueroa M."/>
        </authorList>
    </citation>
    <scope>NUCLEOTIDE SEQUENCE [LARGE SCALE GENOMIC DNA]</scope>
    <source>
        <strain evidence="1">12NC29</strain>
    </source>
</reference>
<proteinExistence type="predicted"/>